<dbReference type="SUPFAM" id="SSF81606">
    <property type="entry name" value="PP2C-like"/>
    <property type="match status" value="1"/>
</dbReference>
<protein>
    <submittedName>
        <fullName evidence="2">Protein phosphatase 2C-like protein</fullName>
    </submittedName>
</protein>
<dbReference type="EMBL" id="QJSX01000012">
    <property type="protein sequence ID" value="PYE52732.1"/>
    <property type="molecule type" value="Genomic_DNA"/>
</dbReference>
<name>A0A318S2Q5_9DEIO</name>
<gene>
    <name evidence="2" type="ORF">DES52_11253</name>
</gene>
<comment type="caution">
    <text evidence="2">The sequence shown here is derived from an EMBL/GenBank/DDBJ whole genome shotgun (WGS) entry which is preliminary data.</text>
</comment>
<sequence>MTTWRAVGASVAGASHRVRGVPCQDAFSLHVDDEGLVIVVCDGAGSAVHADVASRLVCDAFSVEGRRQARCPSGPDVEALLAASRRAIEDAARERNAPIREFACTLLGAIVTATWSLFVQIGDGAIVAANTEDFAPIFWPSHGEYANETHFLTDAEPHHVQCLVTSDRPTRLAMFTDGLERVALRIADRAAHQPFFGALFTSLAAEHTSEAAFSHALHAWLASDRLSTRTDDDLTLVLAATNVPTRREAADGS</sequence>
<dbReference type="RefSeq" id="WP_170131073.1">
    <property type="nucleotide sequence ID" value="NZ_QJSX01000012.1"/>
</dbReference>
<dbReference type="Proteomes" id="UP000248326">
    <property type="component" value="Unassembled WGS sequence"/>
</dbReference>
<dbReference type="Gene3D" id="3.60.40.10">
    <property type="entry name" value="PPM-type phosphatase domain"/>
    <property type="match status" value="1"/>
</dbReference>
<dbReference type="Pfam" id="PF13672">
    <property type="entry name" value="PP2C_2"/>
    <property type="match status" value="1"/>
</dbReference>
<accession>A0A318S2Q5</accession>
<organism evidence="2 3">
    <name type="scientific">Deinococcus yavapaiensis KR-236</name>
    <dbReference type="NCBI Taxonomy" id="694435"/>
    <lineage>
        <taxon>Bacteria</taxon>
        <taxon>Thermotogati</taxon>
        <taxon>Deinococcota</taxon>
        <taxon>Deinococci</taxon>
        <taxon>Deinococcales</taxon>
        <taxon>Deinococcaceae</taxon>
        <taxon>Deinococcus</taxon>
    </lineage>
</organism>
<keyword evidence="3" id="KW-1185">Reference proteome</keyword>
<feature type="domain" description="PPM-type phosphatase" evidence="1">
    <location>
        <begin position="13"/>
        <end position="221"/>
    </location>
</feature>
<evidence type="ECO:0000259" key="1">
    <source>
        <dbReference type="Pfam" id="PF13672"/>
    </source>
</evidence>
<dbReference type="InterPro" id="IPR036457">
    <property type="entry name" value="PPM-type-like_dom_sf"/>
</dbReference>
<evidence type="ECO:0000313" key="3">
    <source>
        <dbReference type="Proteomes" id="UP000248326"/>
    </source>
</evidence>
<proteinExistence type="predicted"/>
<evidence type="ECO:0000313" key="2">
    <source>
        <dbReference type="EMBL" id="PYE52732.1"/>
    </source>
</evidence>
<dbReference type="InterPro" id="IPR001932">
    <property type="entry name" value="PPM-type_phosphatase-like_dom"/>
</dbReference>
<dbReference type="AlphaFoldDB" id="A0A318S2Q5"/>
<reference evidence="2 3" key="1">
    <citation type="submission" date="2018-06" db="EMBL/GenBank/DDBJ databases">
        <title>Genomic Encyclopedia of Type Strains, Phase IV (KMG-IV): sequencing the most valuable type-strain genomes for metagenomic binning, comparative biology and taxonomic classification.</title>
        <authorList>
            <person name="Goeker M."/>
        </authorList>
    </citation>
    <scope>NUCLEOTIDE SEQUENCE [LARGE SCALE GENOMIC DNA]</scope>
    <source>
        <strain evidence="2 3">DSM 18048</strain>
    </source>
</reference>